<evidence type="ECO:0000259" key="8">
    <source>
        <dbReference type="Pfam" id="PF04539"/>
    </source>
</evidence>
<feature type="compositionally biased region" description="Polar residues" evidence="6">
    <location>
        <begin position="19"/>
        <end position="29"/>
    </location>
</feature>
<dbReference type="PRINTS" id="PR00046">
    <property type="entry name" value="SIGMA70FCT"/>
</dbReference>
<evidence type="ECO:0000256" key="2">
    <source>
        <dbReference type="ARBA" id="ARBA00023015"/>
    </source>
</evidence>
<feature type="domain" description="RNA polymerase sigma-70 region 1.2" evidence="7">
    <location>
        <begin position="35"/>
        <end position="63"/>
    </location>
</feature>
<dbReference type="InterPro" id="IPR007630">
    <property type="entry name" value="RNA_pol_sigma70_r4"/>
</dbReference>
<dbReference type="InterPro" id="IPR007624">
    <property type="entry name" value="RNA_pol_sigma70_r3"/>
</dbReference>
<dbReference type="CDD" id="cd06171">
    <property type="entry name" value="Sigma70_r4"/>
    <property type="match status" value="1"/>
</dbReference>
<comment type="caution">
    <text evidence="11">The sequence shown here is derived from an EMBL/GenBank/DDBJ whole genome shotgun (WGS) entry which is preliminary data.</text>
</comment>
<evidence type="ECO:0000259" key="9">
    <source>
        <dbReference type="Pfam" id="PF04542"/>
    </source>
</evidence>
<feature type="region of interest" description="Disordered" evidence="6">
    <location>
        <begin position="1"/>
        <end position="31"/>
    </location>
</feature>
<evidence type="ECO:0000256" key="4">
    <source>
        <dbReference type="ARBA" id="ARBA00023125"/>
    </source>
</evidence>
<feature type="domain" description="RNA polymerase sigma-70 region 4" evidence="10">
    <location>
        <begin position="259"/>
        <end position="321"/>
    </location>
</feature>
<dbReference type="GO" id="GO:0006352">
    <property type="term" value="P:DNA-templated transcription initiation"/>
    <property type="evidence" value="ECO:0007669"/>
    <property type="project" value="InterPro"/>
</dbReference>
<organism evidence="11 12">
    <name type="scientific">Geodia barretti</name>
    <name type="common">Barrett's horny sponge</name>
    <dbReference type="NCBI Taxonomy" id="519541"/>
    <lineage>
        <taxon>Eukaryota</taxon>
        <taxon>Metazoa</taxon>
        <taxon>Porifera</taxon>
        <taxon>Demospongiae</taxon>
        <taxon>Heteroscleromorpha</taxon>
        <taxon>Tetractinellida</taxon>
        <taxon>Astrophorina</taxon>
        <taxon>Geodiidae</taxon>
        <taxon>Geodia</taxon>
    </lineage>
</organism>
<dbReference type="Pfam" id="PF00140">
    <property type="entry name" value="Sigma70_r1_2"/>
    <property type="match status" value="1"/>
</dbReference>
<proteinExistence type="inferred from homology"/>
<feature type="compositionally biased region" description="Basic residues" evidence="6">
    <location>
        <begin position="1"/>
        <end position="12"/>
    </location>
</feature>
<dbReference type="PANTHER" id="PTHR30603">
    <property type="entry name" value="RNA POLYMERASE SIGMA FACTOR RPO"/>
    <property type="match status" value="1"/>
</dbReference>
<dbReference type="InterPro" id="IPR000943">
    <property type="entry name" value="RNA_pol_sigma70"/>
</dbReference>
<evidence type="ECO:0000256" key="3">
    <source>
        <dbReference type="ARBA" id="ARBA00023082"/>
    </source>
</evidence>
<dbReference type="InterPro" id="IPR013325">
    <property type="entry name" value="RNA_pol_sigma_r2"/>
</dbReference>
<dbReference type="AlphaFoldDB" id="A0AA35R4Q3"/>
<dbReference type="EMBL" id="CASHTH010000502">
    <property type="protein sequence ID" value="CAI8003063.1"/>
    <property type="molecule type" value="Genomic_DNA"/>
</dbReference>
<dbReference type="NCBIfam" id="TIGR02937">
    <property type="entry name" value="sigma70-ECF"/>
    <property type="match status" value="1"/>
</dbReference>
<reference evidence="11" key="1">
    <citation type="submission" date="2023-03" db="EMBL/GenBank/DDBJ databases">
        <authorList>
            <person name="Steffen K."/>
            <person name="Cardenas P."/>
        </authorList>
    </citation>
    <scope>NUCLEOTIDE SEQUENCE</scope>
</reference>
<dbReference type="SUPFAM" id="SSF88659">
    <property type="entry name" value="Sigma3 and sigma4 domains of RNA polymerase sigma factors"/>
    <property type="match status" value="2"/>
</dbReference>
<dbReference type="SUPFAM" id="SSF88946">
    <property type="entry name" value="Sigma2 domain of RNA polymerase sigma factors"/>
    <property type="match status" value="1"/>
</dbReference>
<evidence type="ECO:0000256" key="1">
    <source>
        <dbReference type="ARBA" id="ARBA00007788"/>
    </source>
</evidence>
<keyword evidence="4" id="KW-0238">DNA-binding</keyword>
<dbReference type="InterPro" id="IPR007627">
    <property type="entry name" value="RNA_pol_sigma70_r2"/>
</dbReference>
<dbReference type="Gene3D" id="1.10.10.10">
    <property type="entry name" value="Winged helix-like DNA-binding domain superfamily/Winged helix DNA-binding domain"/>
    <property type="match status" value="2"/>
</dbReference>
<keyword evidence="2" id="KW-0805">Transcription regulation</keyword>
<dbReference type="GO" id="GO:0003677">
    <property type="term" value="F:DNA binding"/>
    <property type="evidence" value="ECO:0007669"/>
    <property type="project" value="UniProtKB-KW"/>
</dbReference>
<keyword evidence="5" id="KW-0804">Transcription</keyword>
<evidence type="ECO:0000256" key="5">
    <source>
        <dbReference type="ARBA" id="ARBA00023163"/>
    </source>
</evidence>
<dbReference type="InterPro" id="IPR036388">
    <property type="entry name" value="WH-like_DNA-bd_sf"/>
</dbReference>
<evidence type="ECO:0000259" key="10">
    <source>
        <dbReference type="Pfam" id="PF04545"/>
    </source>
</evidence>
<evidence type="ECO:0000313" key="12">
    <source>
        <dbReference type="Proteomes" id="UP001174909"/>
    </source>
</evidence>
<dbReference type="PANTHER" id="PTHR30603:SF47">
    <property type="entry name" value="RNA POLYMERASE SIGMA FACTOR SIGD, CHLOROPLASTIC"/>
    <property type="match status" value="1"/>
</dbReference>
<dbReference type="Pfam" id="PF04545">
    <property type="entry name" value="Sigma70_r4"/>
    <property type="match status" value="1"/>
</dbReference>
<protein>
    <submittedName>
        <fullName evidence="11">RNA polymerase sigma factor SigA</fullName>
    </submittedName>
</protein>
<dbReference type="Gene3D" id="1.10.601.10">
    <property type="entry name" value="RNA Polymerase Primary Sigma Factor"/>
    <property type="match status" value="1"/>
</dbReference>
<dbReference type="GO" id="GO:0016987">
    <property type="term" value="F:sigma factor activity"/>
    <property type="evidence" value="ECO:0007669"/>
    <property type="project" value="UniProtKB-KW"/>
</dbReference>
<dbReference type="InterPro" id="IPR014284">
    <property type="entry name" value="RNA_pol_sigma-70_dom"/>
</dbReference>
<comment type="similarity">
    <text evidence="1">Belongs to the sigma-70 factor family.</text>
</comment>
<keyword evidence="12" id="KW-1185">Reference proteome</keyword>
<name>A0AA35R4Q3_GEOBA</name>
<feature type="domain" description="RNA polymerase sigma-70 region 3" evidence="8">
    <location>
        <begin position="164"/>
        <end position="221"/>
    </location>
</feature>
<evidence type="ECO:0000259" key="7">
    <source>
        <dbReference type="Pfam" id="PF00140"/>
    </source>
</evidence>
<dbReference type="Pfam" id="PF04539">
    <property type="entry name" value="Sigma70_r3"/>
    <property type="match status" value="1"/>
</dbReference>
<dbReference type="InterPro" id="IPR009042">
    <property type="entry name" value="RNA_pol_sigma70_r1_2"/>
</dbReference>
<evidence type="ECO:0000256" key="6">
    <source>
        <dbReference type="SAM" id="MobiDB-lite"/>
    </source>
</evidence>
<accession>A0AA35R4Q3</accession>
<feature type="domain" description="RNA polymerase sigma-70 region 2" evidence="9">
    <location>
        <begin position="83"/>
        <end position="152"/>
    </location>
</feature>
<dbReference type="Proteomes" id="UP001174909">
    <property type="component" value="Unassembled WGS sequence"/>
</dbReference>
<keyword evidence="3" id="KW-0731">Sigma factor</keyword>
<dbReference type="InterPro" id="IPR013324">
    <property type="entry name" value="RNA_pol_sigma_r3/r4-like"/>
</dbReference>
<evidence type="ECO:0000313" key="11">
    <source>
        <dbReference type="EMBL" id="CAI8003063.1"/>
    </source>
</evidence>
<gene>
    <name evidence="11" type="ORF">GBAR_LOCUS3539</name>
</gene>
<sequence length="333" mass="37754">MNQRRRPVRQGLRKAPGQGYTSLHQQSSGGDEPSLAYYYKEIERHPLLTPEEEKALTEQIALGNLPGASARARQAGQKAREKLITSNLRFVIHVAKNFKNQGLPMADLINEGNMGLMTAARKFKPEKGYKFITYAVWWIRQNILKALEVQTRSIRIPGNVVNDLNKLRKVEADLYQHLDRHPDADELAREADLPLKKVTHTLESSYNAVSLDTPMYDDDASANSAPRAVTLQETLSDPQTLSPEDAYIQNTMHHDIHNALSALPDRDRQILHLYYGFNDPAERAEVSSSKPATYQQIGNKLGVSRERVRQLKEEALNRLRHPTHSKRLATYCS</sequence>
<dbReference type="Pfam" id="PF04542">
    <property type="entry name" value="Sigma70_r2"/>
    <property type="match status" value="1"/>
</dbReference>
<dbReference type="InterPro" id="IPR050239">
    <property type="entry name" value="Sigma-70_RNA_pol_init_factors"/>
</dbReference>